<evidence type="ECO:0000313" key="4">
    <source>
        <dbReference type="Proteomes" id="UP001596380"/>
    </source>
</evidence>
<feature type="region of interest" description="Disordered" evidence="1">
    <location>
        <begin position="232"/>
        <end position="315"/>
    </location>
</feature>
<feature type="transmembrane region" description="Helical" evidence="2">
    <location>
        <begin position="178"/>
        <end position="196"/>
    </location>
</feature>
<keyword evidence="2" id="KW-1133">Transmembrane helix</keyword>
<dbReference type="EMBL" id="JBHSXS010000007">
    <property type="protein sequence ID" value="MFC6881142.1"/>
    <property type="molecule type" value="Genomic_DNA"/>
</dbReference>
<keyword evidence="2" id="KW-0472">Membrane</keyword>
<feature type="transmembrane region" description="Helical" evidence="2">
    <location>
        <begin position="134"/>
        <end position="154"/>
    </location>
</feature>
<keyword evidence="2" id="KW-0812">Transmembrane</keyword>
<feature type="compositionally biased region" description="Low complexity" evidence="1">
    <location>
        <begin position="277"/>
        <end position="289"/>
    </location>
</feature>
<dbReference type="Proteomes" id="UP001596380">
    <property type="component" value="Unassembled WGS sequence"/>
</dbReference>
<proteinExistence type="predicted"/>
<evidence type="ECO:0008006" key="5">
    <source>
        <dbReference type="Google" id="ProtNLM"/>
    </source>
</evidence>
<feature type="compositionally biased region" description="Polar residues" evidence="1">
    <location>
        <begin position="232"/>
        <end position="248"/>
    </location>
</feature>
<feature type="region of interest" description="Disordered" evidence="1">
    <location>
        <begin position="1"/>
        <end position="53"/>
    </location>
</feature>
<feature type="transmembrane region" description="Helical" evidence="2">
    <location>
        <begin position="62"/>
        <end position="80"/>
    </location>
</feature>
<evidence type="ECO:0000256" key="2">
    <source>
        <dbReference type="SAM" id="Phobius"/>
    </source>
</evidence>
<gene>
    <name evidence="3" type="ORF">ACFQKB_15345</name>
</gene>
<reference evidence="4" key="1">
    <citation type="journal article" date="2019" name="Int. J. Syst. Evol. Microbiol.">
        <title>The Global Catalogue of Microorganisms (GCM) 10K type strain sequencing project: providing services to taxonomists for standard genome sequencing and annotation.</title>
        <authorList>
            <consortium name="The Broad Institute Genomics Platform"/>
            <consortium name="The Broad Institute Genome Sequencing Center for Infectious Disease"/>
            <person name="Wu L."/>
            <person name="Ma J."/>
        </authorList>
    </citation>
    <scope>NUCLEOTIDE SEQUENCE [LARGE SCALE GENOMIC DNA]</scope>
    <source>
        <strain evidence="4">JCM 3369</strain>
    </source>
</reference>
<dbReference type="RefSeq" id="WP_160819357.1">
    <property type="nucleotide sequence ID" value="NZ_JBHSXE010000001.1"/>
</dbReference>
<comment type="caution">
    <text evidence="3">The sequence shown here is derived from an EMBL/GenBank/DDBJ whole genome shotgun (WGS) entry which is preliminary data.</text>
</comment>
<name>A0ABW2CI39_9ACTN</name>
<feature type="transmembrane region" description="Helical" evidence="2">
    <location>
        <begin position="108"/>
        <end position="127"/>
    </location>
</feature>
<accession>A0ABW2CI39</accession>
<feature type="compositionally biased region" description="Pro residues" evidence="1">
    <location>
        <begin position="27"/>
        <end position="53"/>
    </location>
</feature>
<evidence type="ECO:0000313" key="3">
    <source>
        <dbReference type="EMBL" id="MFC6881142.1"/>
    </source>
</evidence>
<keyword evidence="4" id="KW-1185">Reference proteome</keyword>
<protein>
    <recommendedName>
        <fullName evidence="5">DNA translocase FtsK 4TM region domain-containing protein</fullName>
    </recommendedName>
</protein>
<sequence length="315" mass="32686">MTGDHGADGDGTPRTAGARPSFLPPIDGYPPPEPAYEPSEPPEAPAPYGEPPPARPGRAWDLASIAAAAVLLVSAFLPWAQARMVVDLFDRPVGRDLGTVAGIEADDLVIAVPVLALIAIGLAFWDLAARDPRISALGAVPGLLSLLACGLFLFRLDGVRDDLPSTGLGVGYEIGVRYGWYVAVATSLLVIGFSLARPISARLGSRARQGAEPSWDGAQWQSAQWQGTGWENAQWNPAHTGQAASPHQPSGEAAPPAGDVPSPGAVPGAEEAEGPEKAAPAAEQEAPSAAEEKPGLTKHTADRSPAPEPQPERDR</sequence>
<evidence type="ECO:0000256" key="1">
    <source>
        <dbReference type="SAM" id="MobiDB-lite"/>
    </source>
</evidence>
<feature type="compositionally biased region" description="Basic and acidic residues" evidence="1">
    <location>
        <begin position="290"/>
        <end position="302"/>
    </location>
</feature>
<organism evidence="3 4">
    <name type="scientific">Actinomadura yumaensis</name>
    <dbReference type="NCBI Taxonomy" id="111807"/>
    <lineage>
        <taxon>Bacteria</taxon>
        <taxon>Bacillati</taxon>
        <taxon>Actinomycetota</taxon>
        <taxon>Actinomycetes</taxon>
        <taxon>Streptosporangiales</taxon>
        <taxon>Thermomonosporaceae</taxon>
        <taxon>Actinomadura</taxon>
    </lineage>
</organism>